<dbReference type="Proteomes" id="UP000195667">
    <property type="component" value="Unassembled WGS sequence"/>
</dbReference>
<feature type="signal peptide" evidence="1">
    <location>
        <begin position="1"/>
        <end position="32"/>
    </location>
</feature>
<accession>A0A1R4H7S9</accession>
<dbReference type="InterPro" id="IPR011460">
    <property type="entry name" value="Lcl_C"/>
</dbReference>
<sequence>MISNLSIRQRFKHVPLITGLLFALPFSHMALSADVVKPAPKPVYKMPLNDTGIATCSNNSKNSLPCPVAGFSGQDAQYGRDKKYNKNADGHAGFSFTKISNTGKALPVSAKSWNCVKDNVTRLMWEVKTNDNGLHDMDWTYTWSNANIQPRNGGPDPAKCMTTTNCNITAYIKAVNKTSWCGYKDWRMATRTELMGLASLDRVEPTLDKKYFPETNIGVFWSSSPSVYNGGIYLWYVDLSDGYVFWSNPDYAFHVRLVRSGQ</sequence>
<name>A0A1R4H7S9_9GAMM</name>
<feature type="chain" id="PRO_5012684166" description="Lcl C-terminal domain-containing protein" evidence="1">
    <location>
        <begin position="33"/>
        <end position="262"/>
    </location>
</feature>
<evidence type="ECO:0000259" key="2">
    <source>
        <dbReference type="Pfam" id="PF07603"/>
    </source>
</evidence>
<evidence type="ECO:0000256" key="1">
    <source>
        <dbReference type="SAM" id="SignalP"/>
    </source>
</evidence>
<evidence type="ECO:0000313" key="4">
    <source>
        <dbReference type="Proteomes" id="UP000195667"/>
    </source>
</evidence>
<dbReference type="RefSeq" id="WP_176371060.1">
    <property type="nucleotide sequence ID" value="NZ_FUKI01000101.1"/>
</dbReference>
<keyword evidence="4" id="KW-1185">Reference proteome</keyword>
<dbReference type="AlphaFoldDB" id="A0A1R4H7S9"/>
<dbReference type="Pfam" id="PF07603">
    <property type="entry name" value="Lcl_C"/>
    <property type="match status" value="1"/>
</dbReference>
<protein>
    <recommendedName>
        <fullName evidence="2">Lcl C-terminal domain-containing protein</fullName>
    </recommendedName>
</protein>
<proteinExistence type="predicted"/>
<feature type="domain" description="Lcl C-terminal" evidence="2">
    <location>
        <begin position="115"/>
        <end position="259"/>
    </location>
</feature>
<reference evidence="4" key="1">
    <citation type="submission" date="2017-02" db="EMBL/GenBank/DDBJ databases">
        <authorList>
            <person name="Daims H."/>
        </authorList>
    </citation>
    <scope>NUCLEOTIDE SEQUENCE [LARGE SCALE GENOMIC DNA]</scope>
</reference>
<dbReference type="EMBL" id="FUKI01000101">
    <property type="protein sequence ID" value="SJM92259.1"/>
    <property type="molecule type" value="Genomic_DNA"/>
</dbReference>
<keyword evidence="1" id="KW-0732">Signal</keyword>
<evidence type="ECO:0000313" key="3">
    <source>
        <dbReference type="EMBL" id="SJM92259.1"/>
    </source>
</evidence>
<organism evidence="3 4">
    <name type="scientific">Crenothrix polyspora</name>
    <dbReference type="NCBI Taxonomy" id="360316"/>
    <lineage>
        <taxon>Bacteria</taxon>
        <taxon>Pseudomonadati</taxon>
        <taxon>Pseudomonadota</taxon>
        <taxon>Gammaproteobacteria</taxon>
        <taxon>Methylococcales</taxon>
        <taxon>Crenotrichaceae</taxon>
        <taxon>Crenothrix</taxon>
    </lineage>
</organism>
<gene>
    <name evidence="3" type="ORF">CRENPOLYSF1_270023</name>
</gene>